<dbReference type="PANTHER" id="PTHR33165">
    <property type="entry name" value="F-BOX DOMAIN CONTAINING PROTEIN-LIKE-RELATED"/>
    <property type="match status" value="1"/>
</dbReference>
<accession>A0A0A9CKJ9</accession>
<name>A0A0A9CKJ9_ARUDO</name>
<reference evidence="3" key="2">
    <citation type="journal article" date="2015" name="Data Brief">
        <title>Shoot transcriptome of the giant reed, Arundo donax.</title>
        <authorList>
            <person name="Barrero R.A."/>
            <person name="Guerrero F.D."/>
            <person name="Moolhuijzen P."/>
            <person name="Goolsby J.A."/>
            <person name="Tidwell J."/>
            <person name="Bellgard S.E."/>
            <person name="Bellgard M.I."/>
        </authorList>
    </citation>
    <scope>NUCLEOTIDE SEQUENCE</scope>
    <source>
        <tissue evidence="3">Shoot tissue taken approximately 20 cm above the soil surface</tissue>
    </source>
</reference>
<feature type="domain" description="KIB1-4 beta-propeller" evidence="2">
    <location>
        <begin position="158"/>
        <end position="431"/>
    </location>
</feature>
<evidence type="ECO:0000313" key="3">
    <source>
        <dbReference type="EMBL" id="JAD74978.1"/>
    </source>
</evidence>
<organism evidence="3">
    <name type="scientific">Arundo donax</name>
    <name type="common">Giant reed</name>
    <name type="synonym">Donax arundinaceus</name>
    <dbReference type="NCBI Taxonomy" id="35708"/>
    <lineage>
        <taxon>Eukaryota</taxon>
        <taxon>Viridiplantae</taxon>
        <taxon>Streptophyta</taxon>
        <taxon>Embryophyta</taxon>
        <taxon>Tracheophyta</taxon>
        <taxon>Spermatophyta</taxon>
        <taxon>Magnoliopsida</taxon>
        <taxon>Liliopsida</taxon>
        <taxon>Poales</taxon>
        <taxon>Poaceae</taxon>
        <taxon>PACMAD clade</taxon>
        <taxon>Arundinoideae</taxon>
        <taxon>Arundineae</taxon>
        <taxon>Arundo</taxon>
    </lineage>
</organism>
<feature type="region of interest" description="Disordered" evidence="1">
    <location>
        <begin position="1"/>
        <end position="30"/>
    </location>
</feature>
<dbReference type="EMBL" id="GBRH01222917">
    <property type="protein sequence ID" value="JAD74978.1"/>
    <property type="molecule type" value="Transcribed_RNA"/>
</dbReference>
<proteinExistence type="predicted"/>
<reference evidence="3" key="1">
    <citation type="submission" date="2014-09" db="EMBL/GenBank/DDBJ databases">
        <authorList>
            <person name="Magalhaes I.L.F."/>
            <person name="Oliveira U."/>
            <person name="Santos F.R."/>
            <person name="Vidigal T.H.D.A."/>
            <person name="Brescovit A.D."/>
            <person name="Santos A.J."/>
        </authorList>
    </citation>
    <scope>NUCLEOTIDE SEQUENCE</scope>
    <source>
        <tissue evidence="3">Shoot tissue taken approximately 20 cm above the soil surface</tissue>
    </source>
</reference>
<dbReference type="InterPro" id="IPR005174">
    <property type="entry name" value="KIB1-4_b-propeller"/>
</dbReference>
<dbReference type="PANTHER" id="PTHR33165:SF85">
    <property type="entry name" value="OS08G0285100 PROTEIN"/>
    <property type="match status" value="1"/>
</dbReference>
<sequence>MYAAATKKGPPRSLADPLSNGRLPRSERSRRNQELGGWILAGSPPGSLGRCVNGQHLFGSKRSRRRNLADPVPEEFCRTDVTERRDWPNLVPDLVEDIAGRLLSLGVAEYLRFRAACKGWRQVTVDPVGTQDRRFRPRDWIVLSHCAAGTTRRRLLNLATGARADVDLPALSTHHHLGSADGLLVLCDRATEAVRLLNPLTGAVIDFPAITSWVFVEPRRVPLFPRPCWCTDTVDPSVIDGASIDDSTSPPTLFLCLRGEVRWIVFARPGDHHWLSVGPHNLDGQILYTSLLSLRGSTYVSAQRGCIRELDLHQCVPRLDLVVDETTVCYNTSVVESYLVPCEDARDGMLMVRYISNVNVHPELLVERSEEVFTARGIPRLVEVFEVDLTAGKLIPVKSLGRRAVFVGRTQSLLVSTETFPSLASNAVYLSYYGQAAGSGFSIYYLDHQSSGRRTEPAKEFVVSHDLEVSPSDRPCSLDDYLVCY</sequence>
<dbReference type="Pfam" id="PF03478">
    <property type="entry name" value="Beta-prop_KIB1-4"/>
    <property type="match status" value="1"/>
</dbReference>
<dbReference type="AlphaFoldDB" id="A0A0A9CKJ9"/>
<protein>
    <recommendedName>
        <fullName evidence="2">KIB1-4 beta-propeller domain-containing protein</fullName>
    </recommendedName>
</protein>
<evidence type="ECO:0000259" key="2">
    <source>
        <dbReference type="Pfam" id="PF03478"/>
    </source>
</evidence>
<evidence type="ECO:0000256" key="1">
    <source>
        <dbReference type="SAM" id="MobiDB-lite"/>
    </source>
</evidence>